<evidence type="ECO:0000313" key="2">
    <source>
        <dbReference type="Proteomes" id="UP000677803"/>
    </source>
</evidence>
<evidence type="ECO:0000313" key="1">
    <source>
        <dbReference type="EMBL" id="CAG5927179.1"/>
    </source>
</evidence>
<dbReference type="OrthoDB" id="205623at2759"/>
<dbReference type="InterPro" id="IPR027417">
    <property type="entry name" value="P-loop_NTPase"/>
</dbReference>
<proteinExistence type="predicted"/>
<dbReference type="EMBL" id="CAJRST010011113">
    <property type="protein sequence ID" value="CAG5927179.1"/>
    <property type="molecule type" value="Genomic_DNA"/>
</dbReference>
<dbReference type="Proteomes" id="UP000677803">
    <property type="component" value="Unassembled WGS sequence"/>
</dbReference>
<reference evidence="1" key="1">
    <citation type="submission" date="2021-05" db="EMBL/GenBank/DDBJ databases">
        <authorList>
            <person name="Tigano A."/>
        </authorList>
    </citation>
    <scope>NUCLEOTIDE SEQUENCE</scope>
</reference>
<dbReference type="SUPFAM" id="SSF52540">
    <property type="entry name" value="P-loop containing nucleoside triphosphate hydrolases"/>
    <property type="match status" value="1"/>
</dbReference>
<protein>
    <submittedName>
        <fullName evidence="1">(Atlantic silverside) hypothetical protein</fullName>
    </submittedName>
</protein>
<accession>A0A8S4B814</accession>
<keyword evidence="2" id="KW-1185">Reference proteome</keyword>
<comment type="caution">
    <text evidence="1">The sequence shown here is derived from an EMBL/GenBank/DDBJ whole genome shotgun (WGS) entry which is preliminary data.</text>
</comment>
<sequence length="178" mass="19714">MQAWLASTEAVRAPAEAPYSFVAPLTRMAESEVDTPSTPIEFESKYFEFHGVRLPPFCRGKMDDIANFSLRSSDIWIVTYPKSDKQMKMPLQSCLNASVMVLAAALTHIQNPTGRQMKRKKTVSEPHKVSDWVAGEVPPSSLEEPLAFLATRALSRPRCSHGGYVRGTTGCPENRALT</sequence>
<name>A0A8S4B814_9TELE</name>
<gene>
    <name evidence="1" type="ORF">MMEN_LOCUS11173</name>
</gene>
<dbReference type="Gene3D" id="3.40.50.300">
    <property type="entry name" value="P-loop containing nucleotide triphosphate hydrolases"/>
    <property type="match status" value="1"/>
</dbReference>
<dbReference type="AlphaFoldDB" id="A0A8S4B814"/>
<organism evidence="1 2">
    <name type="scientific">Menidia menidia</name>
    <name type="common">Atlantic silverside</name>
    <dbReference type="NCBI Taxonomy" id="238744"/>
    <lineage>
        <taxon>Eukaryota</taxon>
        <taxon>Metazoa</taxon>
        <taxon>Chordata</taxon>
        <taxon>Craniata</taxon>
        <taxon>Vertebrata</taxon>
        <taxon>Euteleostomi</taxon>
        <taxon>Actinopterygii</taxon>
        <taxon>Neopterygii</taxon>
        <taxon>Teleostei</taxon>
        <taxon>Neoteleostei</taxon>
        <taxon>Acanthomorphata</taxon>
        <taxon>Ovalentaria</taxon>
        <taxon>Atherinomorphae</taxon>
        <taxon>Atheriniformes</taxon>
        <taxon>Atherinopsidae</taxon>
        <taxon>Menidiinae</taxon>
        <taxon>Menidia</taxon>
    </lineage>
</organism>